<feature type="transmembrane region" description="Helical" evidence="2">
    <location>
        <begin position="125"/>
        <end position="149"/>
    </location>
</feature>
<name>A0ABM9II57_RALPI</name>
<accession>A0ABM9II57</accession>
<evidence type="ECO:0000313" key="4">
    <source>
        <dbReference type="Proteomes" id="UP001189303"/>
    </source>
</evidence>
<feature type="compositionally biased region" description="Basic residues" evidence="1">
    <location>
        <begin position="55"/>
        <end position="71"/>
    </location>
</feature>
<keyword evidence="2" id="KW-0812">Transmembrane</keyword>
<keyword evidence="4" id="KW-1185">Reference proteome</keyword>
<protein>
    <recommendedName>
        <fullName evidence="5">Transmembrane protein</fullName>
    </recommendedName>
</protein>
<sequence length="196" mass="21768">MGDPSINTRGISAFPRLTEGLSAGFCCCAVLEKPCRRALLPQERQQIGGLERHPAQRRLAPRQTQRKRGRKSLSVPTFRPSSTRGGKKMPVRSFPRPAYPLPLLSCLSPCAFPALYSLLFCSLCFYVPICAAIPVFPVLLPAFPVRPFLSIPRRFCKSRTSDFPTSRIPAMPLSGVDRLFCDRINRSSDALFLPCA</sequence>
<dbReference type="EMBL" id="CATWFT010000001">
    <property type="protein sequence ID" value="CAJ0722092.1"/>
    <property type="molecule type" value="Genomic_DNA"/>
</dbReference>
<evidence type="ECO:0000313" key="3">
    <source>
        <dbReference type="EMBL" id="CAJ0722092.1"/>
    </source>
</evidence>
<comment type="caution">
    <text evidence="3">The sequence shown here is derived from an EMBL/GenBank/DDBJ whole genome shotgun (WGS) entry which is preliminary data.</text>
</comment>
<proteinExistence type="predicted"/>
<organism evidence="3 4">
    <name type="scientific">Ralstonia pickettii</name>
    <name type="common">Burkholderia pickettii</name>
    <dbReference type="NCBI Taxonomy" id="329"/>
    <lineage>
        <taxon>Bacteria</taxon>
        <taxon>Pseudomonadati</taxon>
        <taxon>Pseudomonadota</taxon>
        <taxon>Betaproteobacteria</taxon>
        <taxon>Burkholderiales</taxon>
        <taxon>Burkholderiaceae</taxon>
        <taxon>Ralstonia</taxon>
    </lineage>
</organism>
<gene>
    <name evidence="3" type="ORF">R38712_00628</name>
</gene>
<evidence type="ECO:0008006" key="5">
    <source>
        <dbReference type="Google" id="ProtNLM"/>
    </source>
</evidence>
<evidence type="ECO:0000256" key="2">
    <source>
        <dbReference type="SAM" id="Phobius"/>
    </source>
</evidence>
<feature type="region of interest" description="Disordered" evidence="1">
    <location>
        <begin position="46"/>
        <end position="89"/>
    </location>
</feature>
<keyword evidence="2" id="KW-1133">Transmembrane helix</keyword>
<evidence type="ECO:0000256" key="1">
    <source>
        <dbReference type="SAM" id="MobiDB-lite"/>
    </source>
</evidence>
<reference evidence="3 4" key="1">
    <citation type="submission" date="2023-07" db="EMBL/GenBank/DDBJ databases">
        <authorList>
            <person name="Peeters C."/>
        </authorList>
    </citation>
    <scope>NUCLEOTIDE SEQUENCE [LARGE SCALE GENOMIC DNA]</scope>
    <source>
        <strain evidence="3 4">R-38712</strain>
    </source>
</reference>
<keyword evidence="2" id="KW-0472">Membrane</keyword>
<feature type="transmembrane region" description="Helical" evidence="2">
    <location>
        <begin position="98"/>
        <end position="119"/>
    </location>
</feature>
<dbReference type="Proteomes" id="UP001189303">
    <property type="component" value="Unassembled WGS sequence"/>
</dbReference>